<feature type="region of interest" description="Disordered" evidence="1">
    <location>
        <begin position="371"/>
        <end position="393"/>
    </location>
</feature>
<keyword evidence="2" id="KW-0543">Viral nucleoprotein</keyword>
<protein>
    <submittedName>
        <fullName evidence="2">Nucleocapsid protein</fullName>
    </submittedName>
</protein>
<dbReference type="EMBL" id="KX883871">
    <property type="protein sequence ID" value="APG77893.1"/>
    <property type="molecule type" value="Genomic_RNA"/>
</dbReference>
<organism evidence="2">
    <name type="scientific">Hubei orthomyxo-like virus 2</name>
    <dbReference type="NCBI Taxonomy" id="1923006"/>
    <lineage>
        <taxon>Viruses</taxon>
        <taxon>Riboviria</taxon>
    </lineage>
</organism>
<name>A0A1L3KKL4_9VIRU</name>
<accession>A0A1L3KKL4</accession>
<evidence type="ECO:0000256" key="1">
    <source>
        <dbReference type="SAM" id="MobiDB-lite"/>
    </source>
</evidence>
<sequence>MAPSSKRQKLDPTAKENAIKYLIVLVDFVLNGQPSFKKVGEKIIINIDLSNTVAGLVFTLFSYLRKSIQKNQGANLTKMGALPFLMTNDVNPITVKTAAERFLAKHPIYKDDKDIYMTATPIMNMITAFKLSYDEARLSLSSFITKKGGEGQPDTIVKIDQYGLNRQHYAQLRGLTFPPERRTGLLRCMGVGTLSIALKNERSYPDKLKEALGETLKTVPHSAAYIECLSRQGVNELSTLISDMCYLINLVSDRTHHKALIPILLWHYGRSNDCEEIQYFDFSGKGLFRWYENICNVVLFEISSAEKNADYSAQAIFHGMFGTYLSNLNLLSNITTCKKWVKRNEMGNTYKKLRKDTQDLAGTSAASMELDDTPTAVAGRPKEKRAKPSETPKSSLDDLIFITCIPIKFTKVSKFHSSNLTNRVGVQVEQLFVDHVFSGRSRFMLTDEAKKAILHGGNAASYGASAKETSVLIRKATEGFLTGPSMETIGTTAWYDPTAIHVEEGKLEWGEPLDFIGPAEIETFY</sequence>
<proteinExistence type="predicted"/>
<dbReference type="GO" id="GO:0019013">
    <property type="term" value="C:viral nucleocapsid"/>
    <property type="evidence" value="ECO:0007669"/>
    <property type="project" value="UniProtKB-KW"/>
</dbReference>
<reference evidence="2" key="1">
    <citation type="journal article" date="2016" name="Nature">
        <title>Redefining the invertebrate RNA virosphere.</title>
        <authorList>
            <person name="Shi M."/>
            <person name="Lin X.D."/>
            <person name="Tian J.H."/>
            <person name="Chen L.J."/>
            <person name="Chen X."/>
            <person name="Li C.X."/>
            <person name="Qin X.C."/>
            <person name="Li J."/>
            <person name="Cao J.P."/>
            <person name="Eden J.S."/>
            <person name="Buchmann J."/>
            <person name="Wang W."/>
            <person name="Xu J."/>
            <person name="Holmes E.C."/>
            <person name="Zhang Y.Z."/>
        </authorList>
    </citation>
    <scope>NUCLEOTIDE SEQUENCE</scope>
    <source>
        <strain evidence="2">QTM27225</strain>
    </source>
</reference>
<keyword evidence="2" id="KW-0946">Virion</keyword>
<evidence type="ECO:0000313" key="2">
    <source>
        <dbReference type="EMBL" id="APG77893.1"/>
    </source>
</evidence>